<keyword evidence="2" id="KW-0678">Repressor</keyword>
<feature type="compositionally biased region" description="Acidic residues" evidence="7">
    <location>
        <begin position="33"/>
        <end position="51"/>
    </location>
</feature>
<sequence>MMPSTMKDESEAEGDEMSHISNDSNATSSSSESSEENSDSDDSSEMDEDECEQRKIECLDNLVDLERQFYLLREKIYEEKISQIEKNLIEIRAEKSEDYLKHVEHLKEIMKTKEAVAEVLKKYRLDNISNLFLSEELAAAQNLDSEKGLLWDDIQGDLQEKIRRLEEDRNSSDIHTDLWLYSNGRRRKNRSQRRRAVAVTGPYIVYMLNDAEILEDWALIKKSLTTFKTEIL</sequence>
<feature type="compositionally biased region" description="Low complexity" evidence="7">
    <location>
        <begin position="21"/>
        <end position="32"/>
    </location>
</feature>
<dbReference type="GO" id="GO:0005654">
    <property type="term" value="C:nucleoplasm"/>
    <property type="evidence" value="ECO:0007669"/>
    <property type="project" value="UniProtKB-ARBA"/>
</dbReference>
<evidence type="ECO:0000256" key="5">
    <source>
        <dbReference type="ARBA" id="ARBA00023242"/>
    </source>
</evidence>
<reference evidence="9 10" key="1">
    <citation type="submission" date="2025-04" db="UniProtKB">
        <authorList>
            <consortium name="RefSeq"/>
        </authorList>
    </citation>
    <scope>IDENTIFICATION</scope>
</reference>
<protein>
    <submittedName>
        <fullName evidence="9">Breast cancer metastasis-suppressor 1-like protein isoform X1</fullName>
    </submittedName>
    <submittedName>
        <fullName evidence="10">Breast cancer metastasis-suppressor 1-like protein isoform X2</fullName>
    </submittedName>
</protein>
<dbReference type="RefSeq" id="XP_011505336.1">
    <property type="nucleotide sequence ID" value="XM_011507034.1"/>
</dbReference>
<evidence type="ECO:0000256" key="1">
    <source>
        <dbReference type="ARBA" id="ARBA00004123"/>
    </source>
</evidence>
<dbReference type="Gene3D" id="1.20.5.1500">
    <property type="match status" value="1"/>
</dbReference>
<dbReference type="FunFam" id="1.20.5.1500:FF:000002">
    <property type="entry name" value="breast cancer metastasis-suppressor 1-like protein-A"/>
    <property type="match status" value="1"/>
</dbReference>
<evidence type="ECO:0000256" key="3">
    <source>
        <dbReference type="ARBA" id="ARBA00023015"/>
    </source>
</evidence>
<comment type="similarity">
    <text evidence="6">Belongs to the BRMS1 family.</text>
</comment>
<dbReference type="GO" id="GO:0010468">
    <property type="term" value="P:regulation of gene expression"/>
    <property type="evidence" value="ECO:0007669"/>
    <property type="project" value="UniProtKB-ARBA"/>
</dbReference>
<keyword evidence="4" id="KW-0804">Transcription</keyword>
<organism evidence="8 10">
    <name type="scientific">Ceratosolen solmsi marchali</name>
    <dbReference type="NCBI Taxonomy" id="326594"/>
    <lineage>
        <taxon>Eukaryota</taxon>
        <taxon>Metazoa</taxon>
        <taxon>Ecdysozoa</taxon>
        <taxon>Arthropoda</taxon>
        <taxon>Hexapoda</taxon>
        <taxon>Insecta</taxon>
        <taxon>Pterygota</taxon>
        <taxon>Neoptera</taxon>
        <taxon>Endopterygota</taxon>
        <taxon>Hymenoptera</taxon>
        <taxon>Apocrita</taxon>
        <taxon>Proctotrupomorpha</taxon>
        <taxon>Chalcidoidea</taxon>
        <taxon>Agaonidae</taxon>
        <taxon>Agaoninae</taxon>
        <taxon>Ceratosolen</taxon>
    </lineage>
</organism>
<accession>A0AAJ6YVR5</accession>
<dbReference type="Pfam" id="PF08598">
    <property type="entry name" value="Sds3"/>
    <property type="match status" value="1"/>
</dbReference>
<evidence type="ECO:0000313" key="9">
    <source>
        <dbReference type="RefSeq" id="XP_011505336.1"/>
    </source>
</evidence>
<keyword evidence="3" id="KW-0805">Transcription regulation</keyword>
<dbReference type="KEGG" id="csol:105368119"/>
<proteinExistence type="inferred from homology"/>
<dbReference type="RefSeq" id="XP_011505337.1">
    <property type="nucleotide sequence ID" value="XM_011507035.1"/>
</dbReference>
<dbReference type="AlphaFoldDB" id="A0AAJ6YVR5"/>
<evidence type="ECO:0000313" key="10">
    <source>
        <dbReference type="RefSeq" id="XP_011505337.1"/>
    </source>
</evidence>
<evidence type="ECO:0000256" key="6">
    <source>
        <dbReference type="ARBA" id="ARBA00038256"/>
    </source>
</evidence>
<dbReference type="SMART" id="SM01401">
    <property type="entry name" value="Sds3"/>
    <property type="match status" value="1"/>
</dbReference>
<evidence type="ECO:0000313" key="8">
    <source>
        <dbReference type="Proteomes" id="UP000695007"/>
    </source>
</evidence>
<dbReference type="GeneID" id="105368119"/>
<keyword evidence="5" id="KW-0539">Nucleus</keyword>
<feature type="region of interest" description="Disordered" evidence="7">
    <location>
        <begin position="1"/>
        <end position="52"/>
    </location>
</feature>
<keyword evidence="8" id="KW-1185">Reference proteome</keyword>
<comment type="subcellular location">
    <subcellularLocation>
        <location evidence="1">Nucleus</location>
    </subcellularLocation>
</comment>
<name>A0AAJ6YVR5_9HYME</name>
<evidence type="ECO:0000256" key="2">
    <source>
        <dbReference type="ARBA" id="ARBA00022491"/>
    </source>
</evidence>
<dbReference type="Proteomes" id="UP000695007">
    <property type="component" value="Unplaced"/>
</dbReference>
<dbReference type="PANTHER" id="PTHR21964">
    <property type="entry name" value="BREAST CANCER METASTASIS-SUPPRESSOR 1"/>
    <property type="match status" value="1"/>
</dbReference>
<dbReference type="InterPro" id="IPR013907">
    <property type="entry name" value="Sds3"/>
</dbReference>
<evidence type="ECO:0000256" key="7">
    <source>
        <dbReference type="SAM" id="MobiDB-lite"/>
    </source>
</evidence>
<evidence type="ECO:0000256" key="4">
    <source>
        <dbReference type="ARBA" id="ARBA00023163"/>
    </source>
</evidence>
<gene>
    <name evidence="9 10" type="primary">LOC105368119</name>
</gene>